<proteinExistence type="predicted"/>
<name>A0ABR1NX37_DIAER</name>
<organism evidence="2 3">
    <name type="scientific">Diaporthe eres</name>
    <name type="common">Phomopsis oblonga</name>
    <dbReference type="NCBI Taxonomy" id="83184"/>
    <lineage>
        <taxon>Eukaryota</taxon>
        <taxon>Fungi</taxon>
        <taxon>Dikarya</taxon>
        <taxon>Ascomycota</taxon>
        <taxon>Pezizomycotina</taxon>
        <taxon>Sordariomycetes</taxon>
        <taxon>Sordariomycetidae</taxon>
        <taxon>Diaporthales</taxon>
        <taxon>Diaporthaceae</taxon>
        <taxon>Diaporthe</taxon>
        <taxon>Diaporthe eres species complex</taxon>
    </lineage>
</organism>
<evidence type="ECO:0000313" key="2">
    <source>
        <dbReference type="EMBL" id="KAK7718951.1"/>
    </source>
</evidence>
<comment type="caution">
    <text evidence="2">The sequence shown here is derived from an EMBL/GenBank/DDBJ whole genome shotgun (WGS) entry which is preliminary data.</text>
</comment>
<evidence type="ECO:0008006" key="4">
    <source>
        <dbReference type="Google" id="ProtNLM"/>
    </source>
</evidence>
<evidence type="ECO:0000256" key="1">
    <source>
        <dbReference type="SAM" id="SignalP"/>
    </source>
</evidence>
<keyword evidence="3" id="KW-1185">Reference proteome</keyword>
<feature type="chain" id="PRO_5045247838" description="Sc15 protein" evidence="1">
    <location>
        <begin position="18"/>
        <end position="181"/>
    </location>
</feature>
<sequence length="181" mass="18762">MKTSFVALLTMAAGAIAGPIAVPRDTVTEVTTQGPVTFVTLTESVRTYTAQINKTLETVPENPTVEAQTKVITTLTPQIEGITDLLIKATKAATSKDFLAGVTGDTLSAVLSLVNEVVYTVKAIIAKLGLDGVLQLVQPLILALGGLVRSLNLVVDGLLIVVQGILNTVLSTVAGLLATLI</sequence>
<evidence type="ECO:0000313" key="3">
    <source>
        <dbReference type="Proteomes" id="UP001430848"/>
    </source>
</evidence>
<reference evidence="2 3" key="1">
    <citation type="submission" date="2024-02" db="EMBL/GenBank/DDBJ databases">
        <title>De novo assembly and annotation of 12 fungi associated with fruit tree decline syndrome in Ontario, Canada.</title>
        <authorList>
            <person name="Sulman M."/>
            <person name="Ellouze W."/>
            <person name="Ilyukhin E."/>
        </authorList>
    </citation>
    <scope>NUCLEOTIDE SEQUENCE [LARGE SCALE GENOMIC DNA]</scope>
    <source>
        <strain evidence="2 3">M169</strain>
    </source>
</reference>
<accession>A0ABR1NX37</accession>
<gene>
    <name evidence="2" type="ORF">SLS63_010364</name>
</gene>
<dbReference type="EMBL" id="JAKNSF020000085">
    <property type="protein sequence ID" value="KAK7718951.1"/>
    <property type="molecule type" value="Genomic_DNA"/>
</dbReference>
<dbReference type="Proteomes" id="UP001430848">
    <property type="component" value="Unassembled WGS sequence"/>
</dbReference>
<keyword evidence="1" id="KW-0732">Signal</keyword>
<feature type="signal peptide" evidence="1">
    <location>
        <begin position="1"/>
        <end position="17"/>
    </location>
</feature>
<protein>
    <recommendedName>
        <fullName evidence="4">Sc15 protein</fullName>
    </recommendedName>
</protein>